<dbReference type="InterPro" id="IPR023346">
    <property type="entry name" value="Lysozyme-like_dom_sf"/>
</dbReference>
<proteinExistence type="predicted"/>
<evidence type="ECO:0000313" key="2">
    <source>
        <dbReference type="Proteomes" id="UP000050471"/>
    </source>
</evidence>
<sequence>MFAFSALQAHAEGDDSYICDQIAAAASAQTGVPISVLKAIALTETGRKKGGAMRPWPWTVNMEGKGVWFDTEDEAKSYVFKHFKRGARSFDVGCFQINYKWHHQNFSSLEEMFDPLANGLYAAKFLNDLFVEKGNWRDAAGAYHSRTPKYADKYKARFSKFRSRFAEQDKNPPVLALADAGDPTVETTPIPELSLAPRVNNFPLLQTGTGTKSLGSLVPAGRGMIRPFFSNGNG</sequence>
<dbReference type="SUPFAM" id="SSF53955">
    <property type="entry name" value="Lysozyme-like"/>
    <property type="match status" value="1"/>
</dbReference>
<organism evidence="1 2">
    <name type="scientific">Aliiroseovarius crassostreae</name>
    <dbReference type="NCBI Taxonomy" id="154981"/>
    <lineage>
        <taxon>Bacteria</taxon>
        <taxon>Pseudomonadati</taxon>
        <taxon>Pseudomonadota</taxon>
        <taxon>Alphaproteobacteria</taxon>
        <taxon>Rhodobacterales</taxon>
        <taxon>Paracoccaceae</taxon>
        <taxon>Aliiroseovarius</taxon>
    </lineage>
</organism>
<keyword evidence="2" id="KW-1185">Reference proteome</keyword>
<name>A0A0P7JL88_9RHOB</name>
<comment type="caution">
    <text evidence="1">The sequence shown here is derived from an EMBL/GenBank/DDBJ whole genome shotgun (WGS) entry which is preliminary data.</text>
</comment>
<dbReference type="Gene3D" id="1.10.530.10">
    <property type="match status" value="1"/>
</dbReference>
<evidence type="ECO:0000313" key="1">
    <source>
        <dbReference type="EMBL" id="KPN61856.1"/>
    </source>
</evidence>
<dbReference type="STRING" id="154981.AKJ29_04210"/>
<dbReference type="EMBL" id="LKBA01000024">
    <property type="protein sequence ID" value="KPN61856.1"/>
    <property type="molecule type" value="Genomic_DNA"/>
</dbReference>
<reference evidence="1 2" key="1">
    <citation type="submission" date="2015-09" db="EMBL/GenBank/DDBJ databases">
        <title>Draft genome sequence of Aliiroseovarius crassostreae CV919-312TSm, the causative agent of Roseovarius Oyster Disease (formerly Juvenile Oyster Disease).</title>
        <authorList>
            <person name="Kessner L."/>
            <person name="Spinard E."/>
            <person name="Nelson D."/>
        </authorList>
    </citation>
    <scope>NUCLEOTIDE SEQUENCE [LARGE SCALE GENOMIC DNA]</scope>
    <source>
        <strain evidence="1 2">CV919-312</strain>
    </source>
</reference>
<gene>
    <name evidence="1" type="ORF">AKJ29_04210</name>
</gene>
<accession>A0A0P7JL88</accession>
<protein>
    <submittedName>
        <fullName evidence="1">Uncharacterized protein</fullName>
    </submittedName>
</protein>
<dbReference type="Proteomes" id="UP000050471">
    <property type="component" value="Unassembled WGS sequence"/>
</dbReference>
<dbReference type="AlphaFoldDB" id="A0A0P7JL88"/>